<dbReference type="InterPro" id="IPR013253">
    <property type="entry name" value="Spc7_domain"/>
</dbReference>
<evidence type="ECO:0000256" key="1">
    <source>
        <dbReference type="SAM" id="Coils"/>
    </source>
</evidence>
<feature type="compositionally biased region" description="Acidic residues" evidence="2">
    <location>
        <begin position="989"/>
        <end position="1000"/>
    </location>
</feature>
<dbReference type="Pfam" id="PF08317">
    <property type="entry name" value="Spc7"/>
    <property type="match status" value="1"/>
</dbReference>
<feature type="compositionally biased region" description="Basic and acidic residues" evidence="2">
    <location>
        <begin position="201"/>
        <end position="232"/>
    </location>
</feature>
<feature type="compositionally biased region" description="Polar residues" evidence="2">
    <location>
        <begin position="731"/>
        <end position="746"/>
    </location>
</feature>
<feature type="region of interest" description="Disordered" evidence="2">
    <location>
        <begin position="611"/>
        <end position="748"/>
    </location>
</feature>
<feature type="region of interest" description="Disordered" evidence="2">
    <location>
        <begin position="778"/>
        <end position="800"/>
    </location>
</feature>
<feature type="compositionally biased region" description="Basic and acidic residues" evidence="2">
    <location>
        <begin position="106"/>
        <end position="121"/>
    </location>
</feature>
<organism evidence="4 5">
    <name type="scientific">Arthrobotrys musiformis</name>
    <dbReference type="NCBI Taxonomy" id="47236"/>
    <lineage>
        <taxon>Eukaryota</taxon>
        <taxon>Fungi</taxon>
        <taxon>Dikarya</taxon>
        <taxon>Ascomycota</taxon>
        <taxon>Pezizomycotina</taxon>
        <taxon>Orbiliomycetes</taxon>
        <taxon>Orbiliales</taxon>
        <taxon>Orbiliaceae</taxon>
        <taxon>Arthrobotrys</taxon>
    </lineage>
</organism>
<dbReference type="SMART" id="SM00787">
    <property type="entry name" value="Spc7"/>
    <property type="match status" value="1"/>
</dbReference>
<sequence length="1469" mass="160301">MSQPIARKRGSRKSIAFVPSSSLSKPATEDNKENGGSRVGASKKSRSKSLGPGELQRAVDDQKQEKVIKSILQPPIPISPLQQIPSFNSKSSKLKALAPPIMVPLKTEKEQQQARQQREAQRSAALSHRENRRKSLGGRRVSFNPEVTMHVLEEMRISHTPPSNETNNTKTPATSSRAAAAATPTPASNDAATSSEAESSDAEHPSTPEKQVEHEVPEPESARLEHKKENRKPMTPMARYDQTEEFTGSPTPSSVFSSPAMTDDAETTLAPEDSSDEDDTGLISVVSPSVTARTDASDDDDDDDDNDSDGMDIVDENEVTATFRPWIAREHNHPRLSHPETNFTSAPPRPQDSNPEMPFSGRRHDHPRLSYPETGFSSAPRSAELMRQDDDGDEATMEITRVVGRGVLTSPSPARVAHDAMDDDMTMEFTQAIGPGILANRRLSTVSEATDDGEMTMEITRAIGPGLLSARTQSITQSIAYPKLPRFSPDEDSDDQTMELTRAIGGIKSVVSPGQDNEDEDEDMSMELTNVIGGVLASRRQSEPEDEDTTRSMDMDMTVAIGGIIEQARLGPTTTISEVEEPHSPTADLAAVTIHVNPSLSALVAEARARSASVSSTPPAAGTPKRGRPKGSATPQKSKEATPKSLGRSLRSRTTTPQSDPVAQPETVAAPEPAAPAAVEPEVSTPKASKTPKAANSAKKATPKPTPKTTTTTTTTPKITPKTATPRRSLRTPQQGTPTPKATTLAGTGKVAVLDHGLSAKRRLAGVISPGVHLTNMNANAQSPSTRGPTGVGISKAGMGSPSVRKILSARKPIATSEVAPFSPGVRPLSQLLKDLKDEKKEGAAAAMFESPEGIKGAKGIKEMLERMTPKRGVDVIPTGSVGRPKRSFDSVKGDLMAAAAEASSLEAGPSGSPARKKRRSLEEQPVIIPVPATTPAAAEKPSVRFDVQEAPKEKKKDEDVFGPPKDISTPAKATPKPATPRVNTESAMDVDDEEEEEEAQVPNMPMKEFLSMIGISFLDGITSTKHRRQTGAIIGLGVEMNDEEVSIGDQINGQLTIRPFLELYEHLQRELKRSNKEGKEMFKQIEKMVLEENPRLFREYLLAPPDVRVVMDLQFKNIKSSSRLEARGDWYNWRQGLQETIKAKSIENLEALKVDEGCLRKWREIVDKLAPGLEKKKNELEEKVEVLKMRKEEIEGCDPKELEEKREALKDAKKRLEEKKKELEKLNGVGEELEGEVRGREERRERCLSAIESAEKVAEANKGYTEEEVVGSIDRVRELEEKTGWTLKKAESPCFLEMVYKKVLGVRFDAQRPDNKKSPVELTLLNTSAPTAQQKFFIETIQTSARGAGFKKFKDMLKHISERWDRASVLLEEMGKVAGPYPNTVGFENGGMVFMADMLVMEKKAKVRVRFSISGEDIMNGVGIRAEAVYGEGMSGWKLDEYLDRVIGGEGMGWREAMGSLGRQLSGR</sequence>
<evidence type="ECO:0000313" key="5">
    <source>
        <dbReference type="Proteomes" id="UP001370758"/>
    </source>
</evidence>
<evidence type="ECO:0000313" key="4">
    <source>
        <dbReference type="EMBL" id="KAK6512425.1"/>
    </source>
</evidence>
<evidence type="ECO:0000259" key="3">
    <source>
        <dbReference type="SMART" id="SM00787"/>
    </source>
</evidence>
<dbReference type="Pfam" id="PF15402">
    <property type="entry name" value="MELT_2"/>
    <property type="match status" value="6"/>
</dbReference>
<dbReference type="InterPro" id="IPR040850">
    <property type="entry name" value="Knl1_RWD_C"/>
</dbReference>
<proteinExistence type="predicted"/>
<feature type="compositionally biased region" description="Acidic residues" evidence="2">
    <location>
        <begin position="297"/>
        <end position="318"/>
    </location>
</feature>
<feature type="region of interest" description="Disordered" evidence="2">
    <location>
        <begin position="533"/>
        <end position="554"/>
    </location>
</feature>
<evidence type="ECO:0000256" key="2">
    <source>
        <dbReference type="SAM" id="MobiDB-lite"/>
    </source>
</evidence>
<dbReference type="PANTHER" id="PTHR28260">
    <property type="entry name" value="SPINDLE POLE BODY COMPONENT SPC105"/>
    <property type="match status" value="1"/>
</dbReference>
<feature type="compositionally biased region" description="Low complexity" evidence="2">
    <location>
        <begin position="661"/>
        <end position="700"/>
    </location>
</feature>
<comment type="caution">
    <text evidence="4">The sequence shown here is derived from an EMBL/GenBank/DDBJ whole genome shotgun (WGS) entry which is preliminary data.</text>
</comment>
<reference evidence="4 5" key="1">
    <citation type="submission" date="2023-08" db="EMBL/GenBank/DDBJ databases">
        <authorList>
            <person name="Palmer J.M."/>
        </authorList>
    </citation>
    <scope>NUCLEOTIDE SEQUENCE [LARGE SCALE GENOMIC DNA]</scope>
    <source>
        <strain evidence="4 5">TWF481</strain>
    </source>
</reference>
<name>A0AAV9WRL8_9PEZI</name>
<feature type="compositionally biased region" description="Low complexity" evidence="2">
    <location>
        <begin position="970"/>
        <end position="981"/>
    </location>
</feature>
<feature type="compositionally biased region" description="Low complexity" evidence="2">
    <location>
        <begin position="171"/>
        <end position="197"/>
    </location>
</feature>
<feature type="compositionally biased region" description="Polar residues" evidence="2">
    <location>
        <begin position="245"/>
        <end position="260"/>
    </location>
</feature>
<feature type="compositionally biased region" description="Low complexity" evidence="2">
    <location>
        <begin position="707"/>
        <end position="726"/>
    </location>
</feature>
<keyword evidence="1" id="KW-0175">Coiled coil</keyword>
<dbReference type="SMART" id="SM01315">
    <property type="entry name" value="Spc7_N"/>
    <property type="match status" value="1"/>
</dbReference>
<gene>
    <name evidence="4" type="ORF">TWF481_001311</name>
</gene>
<feature type="coiled-coil region" evidence="1">
    <location>
        <begin position="1171"/>
        <end position="1237"/>
    </location>
</feature>
<feature type="compositionally biased region" description="Basic and acidic residues" evidence="2">
    <location>
        <begin position="57"/>
        <end position="68"/>
    </location>
</feature>
<feature type="compositionally biased region" description="Low complexity" evidence="2">
    <location>
        <begin position="926"/>
        <end position="939"/>
    </location>
</feature>
<feature type="domain" description="Spc7 kinetochore protein" evidence="3">
    <location>
        <begin position="991"/>
        <end position="1310"/>
    </location>
</feature>
<feature type="compositionally biased region" description="Low complexity" evidence="2">
    <location>
        <begin position="611"/>
        <end position="620"/>
    </location>
</feature>
<dbReference type="Pfam" id="PF18210">
    <property type="entry name" value="Knl1_RWD_C"/>
    <property type="match status" value="1"/>
</dbReference>
<dbReference type="GO" id="GO:0007094">
    <property type="term" value="P:mitotic spindle assembly checkpoint signaling"/>
    <property type="evidence" value="ECO:0007669"/>
    <property type="project" value="TreeGrafter"/>
</dbReference>
<feature type="compositionally biased region" description="Basic residues" evidence="2">
    <location>
        <begin position="1"/>
        <end position="12"/>
    </location>
</feature>
<feature type="compositionally biased region" description="Low complexity" evidence="2">
    <location>
        <begin position="902"/>
        <end position="914"/>
    </location>
</feature>
<protein>
    <recommendedName>
        <fullName evidence="3">Spc7 kinetochore protein domain-containing protein</fullName>
    </recommendedName>
</protein>
<dbReference type="GO" id="GO:0000776">
    <property type="term" value="C:kinetochore"/>
    <property type="evidence" value="ECO:0007669"/>
    <property type="project" value="TreeGrafter"/>
</dbReference>
<feature type="region of interest" description="Disordered" evidence="2">
    <location>
        <begin position="902"/>
        <end position="1002"/>
    </location>
</feature>
<dbReference type="InterPro" id="IPR033338">
    <property type="entry name" value="Spc105/Spc7"/>
</dbReference>
<feature type="compositionally biased region" description="Polar residues" evidence="2">
    <location>
        <begin position="160"/>
        <end position="170"/>
    </location>
</feature>
<keyword evidence="5" id="KW-1185">Reference proteome</keyword>
<feature type="region of interest" description="Disordered" evidence="2">
    <location>
        <begin position="1"/>
        <end position="367"/>
    </location>
</feature>
<feature type="compositionally biased region" description="Polar residues" evidence="2">
    <location>
        <begin position="778"/>
        <end position="788"/>
    </location>
</feature>
<dbReference type="EMBL" id="JAVHJL010000001">
    <property type="protein sequence ID" value="KAK6512425.1"/>
    <property type="molecule type" value="Genomic_DNA"/>
</dbReference>
<dbReference type="Proteomes" id="UP001370758">
    <property type="component" value="Unassembled WGS sequence"/>
</dbReference>
<dbReference type="PANTHER" id="PTHR28260:SF1">
    <property type="entry name" value="SPINDLE POLE BODY COMPONENT SPC105"/>
    <property type="match status" value="1"/>
</dbReference>
<feature type="compositionally biased region" description="Basic and acidic residues" evidence="2">
    <location>
        <begin position="942"/>
        <end position="960"/>
    </location>
</feature>
<accession>A0AAV9WRL8</accession>
<dbReference type="GO" id="GO:0034501">
    <property type="term" value="P:protein localization to kinetochore"/>
    <property type="evidence" value="ECO:0007669"/>
    <property type="project" value="TreeGrafter"/>
</dbReference>
<dbReference type="GO" id="GO:1990758">
    <property type="term" value="P:mitotic sister chromatid biorientation"/>
    <property type="evidence" value="ECO:0007669"/>
    <property type="project" value="TreeGrafter"/>
</dbReference>